<name>A0ABS0WZZ7_9ACTN</name>
<keyword evidence="4" id="KW-1185">Reference proteome</keyword>
<dbReference type="Gene3D" id="2.120.10.30">
    <property type="entry name" value="TolB, C-terminal domain"/>
    <property type="match status" value="1"/>
</dbReference>
<proteinExistence type="predicted"/>
<organism evidence="3 4">
    <name type="scientific">Streptomyces flavofungini</name>
    <dbReference type="NCBI Taxonomy" id="68200"/>
    <lineage>
        <taxon>Bacteria</taxon>
        <taxon>Bacillati</taxon>
        <taxon>Actinomycetota</taxon>
        <taxon>Actinomycetes</taxon>
        <taxon>Kitasatosporales</taxon>
        <taxon>Streptomycetaceae</taxon>
        <taxon>Streptomyces</taxon>
    </lineage>
</organism>
<feature type="signal peptide" evidence="2">
    <location>
        <begin position="1"/>
        <end position="33"/>
    </location>
</feature>
<evidence type="ECO:0000256" key="1">
    <source>
        <dbReference type="SAM" id="MobiDB-lite"/>
    </source>
</evidence>
<dbReference type="Proteomes" id="UP000634780">
    <property type="component" value="Unassembled WGS sequence"/>
</dbReference>
<dbReference type="RefSeq" id="WP_190119828.1">
    <property type="nucleotide sequence ID" value="NZ_BMVR01000018.1"/>
</dbReference>
<dbReference type="PROSITE" id="PS51318">
    <property type="entry name" value="TAT"/>
    <property type="match status" value="1"/>
</dbReference>
<dbReference type="InterPro" id="IPR006311">
    <property type="entry name" value="TAT_signal"/>
</dbReference>
<comment type="caution">
    <text evidence="3">The sequence shown here is derived from an EMBL/GenBank/DDBJ whole genome shotgun (WGS) entry which is preliminary data.</text>
</comment>
<dbReference type="EMBL" id="JAEKOZ010000002">
    <property type="protein sequence ID" value="MBJ3806401.1"/>
    <property type="molecule type" value="Genomic_DNA"/>
</dbReference>
<dbReference type="SUPFAM" id="SSF82171">
    <property type="entry name" value="DPP6 N-terminal domain-like"/>
    <property type="match status" value="1"/>
</dbReference>
<evidence type="ECO:0000256" key="2">
    <source>
        <dbReference type="SAM" id="SignalP"/>
    </source>
</evidence>
<evidence type="ECO:0000313" key="3">
    <source>
        <dbReference type="EMBL" id="MBJ3806401.1"/>
    </source>
</evidence>
<sequence length="415" mass="42712">MSKANTARAAARTAAGTLLAAALAATAAAPAHADPAPGGPTTARASVDRNGAQLHVPSYGQDLSAGFAARPTFTTAGPVWEGDTNGLADVYFGDSAISSGYPRGMGNGPSHGGAPCTNGRMTAFVSKATNITSTPVPDDRRTVYVRNRAVGKVSRASQSFEGTPFAWADRPQVSDDCMWVSFTGALEGPDGTAGRPRVYRYRIYDGTVRLASEPSAPADHSSISADGRHVAYESGGHVYVRDLDTGTLEKASVARGGGPANGRSSGASLSGDGRHLAFDSTASNLTAGDRNGGVNVFVRDLDQGTTRLVRGETKRATTYDAALGADGTHLAYVSAVRGGAARVPAVFLRELATGKTQLISADLDGGRNDLPARHPSVNDDGSVVAFDTASPDLVTGDTNRVSDVFLRTVKDGQSA</sequence>
<protein>
    <submittedName>
        <fullName evidence="3">Uncharacterized protein</fullName>
    </submittedName>
</protein>
<reference evidence="3 4" key="1">
    <citation type="submission" date="2020-12" db="EMBL/GenBank/DDBJ databases">
        <title>Streptomyces typhae sp. nov., a novel endophytic actinomycete isolated from the root of cattail pollen (Typha angustifolia L.).</title>
        <authorList>
            <person name="Peng C."/>
            <person name="Liu C."/>
        </authorList>
    </citation>
    <scope>NUCLEOTIDE SEQUENCE [LARGE SCALE GENOMIC DNA]</scope>
    <source>
        <strain evidence="3 4">JCM 4753</strain>
    </source>
</reference>
<gene>
    <name evidence="3" type="ORF">JGB26_04585</name>
</gene>
<accession>A0ABS0WZZ7</accession>
<feature type="chain" id="PRO_5045210339" evidence="2">
    <location>
        <begin position="34"/>
        <end position="415"/>
    </location>
</feature>
<keyword evidence="2" id="KW-0732">Signal</keyword>
<dbReference type="InterPro" id="IPR011042">
    <property type="entry name" value="6-blade_b-propeller_TolB-like"/>
</dbReference>
<feature type="region of interest" description="Disordered" evidence="1">
    <location>
        <begin position="251"/>
        <end position="272"/>
    </location>
</feature>
<evidence type="ECO:0000313" key="4">
    <source>
        <dbReference type="Proteomes" id="UP000634780"/>
    </source>
</evidence>